<dbReference type="PROSITE" id="PS00794">
    <property type="entry name" value="HPPK"/>
    <property type="match status" value="1"/>
</dbReference>
<gene>
    <name evidence="14" type="primary">folK</name>
    <name evidence="14" type="ORF">HB375_10980</name>
</gene>
<evidence type="ECO:0000256" key="3">
    <source>
        <dbReference type="ARBA" id="ARBA00013253"/>
    </source>
</evidence>
<dbReference type="InterPro" id="IPR000550">
    <property type="entry name" value="Hppk"/>
</dbReference>
<evidence type="ECO:0000256" key="4">
    <source>
        <dbReference type="ARBA" id="ARBA00016218"/>
    </source>
</evidence>
<dbReference type="CDD" id="cd00483">
    <property type="entry name" value="HPPK"/>
    <property type="match status" value="1"/>
</dbReference>
<dbReference type="GO" id="GO:0003848">
    <property type="term" value="F:2-amino-4-hydroxy-6-hydroxymethyldihydropteridine diphosphokinase activity"/>
    <property type="evidence" value="ECO:0007669"/>
    <property type="project" value="UniProtKB-EC"/>
</dbReference>
<evidence type="ECO:0000256" key="12">
    <source>
        <dbReference type="ARBA" id="ARBA00033413"/>
    </source>
</evidence>
<keyword evidence="6" id="KW-0547">Nucleotide-binding</keyword>
<name>A0ABX0VDU0_9HYPH</name>
<keyword evidence="9" id="KW-0289">Folate biosynthesis</keyword>
<comment type="pathway">
    <text evidence="1">Cofactor biosynthesis; tetrahydrofolate biosynthesis; 2-amino-4-hydroxy-6-hydroxymethyl-7,8-dihydropteridine diphosphate from 7,8-dihydroneopterin triphosphate: step 4/4.</text>
</comment>
<evidence type="ECO:0000256" key="7">
    <source>
        <dbReference type="ARBA" id="ARBA00022777"/>
    </source>
</evidence>
<evidence type="ECO:0000259" key="13">
    <source>
        <dbReference type="PROSITE" id="PS00794"/>
    </source>
</evidence>
<dbReference type="Pfam" id="PF01288">
    <property type="entry name" value="HPPK"/>
    <property type="match status" value="1"/>
</dbReference>
<keyword evidence="7" id="KW-0418">Kinase</keyword>
<dbReference type="SUPFAM" id="SSF55083">
    <property type="entry name" value="6-hydroxymethyl-7,8-dihydropterin pyrophosphokinase, HPPK"/>
    <property type="match status" value="1"/>
</dbReference>
<sequence length="157" mass="17297">MAKVALSLGSNLGDKSGTIQKALALLDEGGATVLARSSDYRTPPWGPVPQDWFVNACAIAETDLASRDFLALCHRVERALGRVREVRWGPRIIDIDILAYDDLALESPELMLPHPHLHERAFVLVPLAEIAPDLMVRGRRVADWLARVDTAGIVRID</sequence>
<dbReference type="RefSeq" id="WP_167673020.1">
    <property type="nucleotide sequence ID" value="NZ_JAATJS010000003.1"/>
</dbReference>
<proteinExistence type="inferred from homology"/>
<evidence type="ECO:0000256" key="5">
    <source>
        <dbReference type="ARBA" id="ARBA00022679"/>
    </source>
</evidence>
<dbReference type="EMBL" id="JAATJS010000003">
    <property type="protein sequence ID" value="NIX77135.1"/>
    <property type="molecule type" value="Genomic_DNA"/>
</dbReference>
<evidence type="ECO:0000256" key="8">
    <source>
        <dbReference type="ARBA" id="ARBA00022840"/>
    </source>
</evidence>
<protein>
    <recommendedName>
        <fullName evidence="4">2-amino-4-hydroxy-6-hydroxymethyldihydropteridine pyrophosphokinase</fullName>
        <ecNumber evidence="3">2.7.6.3</ecNumber>
    </recommendedName>
    <alternativeName>
        <fullName evidence="11">6-hydroxymethyl-7,8-dihydropterin pyrophosphokinase</fullName>
    </alternativeName>
    <alternativeName>
        <fullName evidence="12">7,8-dihydro-6-hydroxymethylpterin-pyrophosphokinase</fullName>
    </alternativeName>
</protein>
<evidence type="ECO:0000313" key="14">
    <source>
        <dbReference type="EMBL" id="NIX77135.1"/>
    </source>
</evidence>
<feature type="domain" description="7,8-dihydro-6-hydroxymethylpterin-pyrophosphokinase" evidence="13">
    <location>
        <begin position="87"/>
        <end position="98"/>
    </location>
</feature>
<dbReference type="Gene3D" id="3.30.70.560">
    <property type="entry name" value="7,8-Dihydro-6-hydroxymethylpterin-pyrophosphokinase HPPK"/>
    <property type="match status" value="1"/>
</dbReference>
<comment type="caution">
    <text evidence="14">The sequence shown here is derived from an EMBL/GenBank/DDBJ whole genome shotgun (WGS) entry which is preliminary data.</text>
</comment>
<evidence type="ECO:0000256" key="1">
    <source>
        <dbReference type="ARBA" id="ARBA00005051"/>
    </source>
</evidence>
<evidence type="ECO:0000256" key="9">
    <source>
        <dbReference type="ARBA" id="ARBA00022909"/>
    </source>
</evidence>
<keyword evidence="15" id="KW-1185">Reference proteome</keyword>
<dbReference type="EC" id="2.7.6.3" evidence="3"/>
<accession>A0ABX0VDU0</accession>
<dbReference type="PANTHER" id="PTHR43071:SF1">
    <property type="entry name" value="2-AMINO-4-HYDROXY-6-HYDROXYMETHYLDIHYDROPTERIDINE PYROPHOSPHOKINASE"/>
    <property type="match status" value="1"/>
</dbReference>
<comment type="similarity">
    <text evidence="2">Belongs to the HPPK family.</text>
</comment>
<evidence type="ECO:0000256" key="6">
    <source>
        <dbReference type="ARBA" id="ARBA00022741"/>
    </source>
</evidence>
<dbReference type="Proteomes" id="UP000707352">
    <property type="component" value="Unassembled WGS sequence"/>
</dbReference>
<evidence type="ECO:0000256" key="11">
    <source>
        <dbReference type="ARBA" id="ARBA00029766"/>
    </source>
</evidence>
<evidence type="ECO:0000256" key="10">
    <source>
        <dbReference type="ARBA" id="ARBA00029409"/>
    </source>
</evidence>
<organism evidence="14 15">
    <name type="scientific">Microvirga terricola</name>
    <dbReference type="NCBI Taxonomy" id="2719797"/>
    <lineage>
        <taxon>Bacteria</taxon>
        <taxon>Pseudomonadati</taxon>
        <taxon>Pseudomonadota</taxon>
        <taxon>Alphaproteobacteria</taxon>
        <taxon>Hyphomicrobiales</taxon>
        <taxon>Methylobacteriaceae</taxon>
        <taxon>Microvirga</taxon>
    </lineage>
</organism>
<keyword evidence="8" id="KW-0067">ATP-binding</keyword>
<evidence type="ECO:0000313" key="15">
    <source>
        <dbReference type="Proteomes" id="UP000707352"/>
    </source>
</evidence>
<dbReference type="NCBIfam" id="TIGR01498">
    <property type="entry name" value="folK"/>
    <property type="match status" value="1"/>
</dbReference>
<evidence type="ECO:0000256" key="2">
    <source>
        <dbReference type="ARBA" id="ARBA00005810"/>
    </source>
</evidence>
<keyword evidence="5 14" id="KW-0808">Transferase</keyword>
<dbReference type="PANTHER" id="PTHR43071">
    <property type="entry name" value="2-AMINO-4-HYDROXY-6-HYDROXYMETHYLDIHYDROPTERIDINE PYROPHOSPHOKINASE"/>
    <property type="match status" value="1"/>
</dbReference>
<reference evidence="14 15" key="1">
    <citation type="submission" date="2020-03" db="EMBL/GenBank/DDBJ databases">
        <title>The genome sequence of Microvirga sp. c23x22.</title>
        <authorList>
            <person name="Zhang X."/>
        </authorList>
    </citation>
    <scope>NUCLEOTIDE SEQUENCE [LARGE SCALE GENOMIC DNA]</scope>
    <source>
        <strain evidence="15">c23x22</strain>
    </source>
</reference>
<dbReference type="InterPro" id="IPR035907">
    <property type="entry name" value="Hppk_sf"/>
</dbReference>
<comment type="function">
    <text evidence="10">Catalyzes the transfer of pyrophosphate from adenosine triphosphate (ATP) to 6-hydroxymethyl-7,8-dihydropterin, an enzymatic step in folate biosynthesis pathway.</text>
</comment>